<dbReference type="InterPro" id="IPR009061">
    <property type="entry name" value="DNA-bd_dom_put_sf"/>
</dbReference>
<dbReference type="Proteomes" id="UP000557717">
    <property type="component" value="Unassembled WGS sequence"/>
</dbReference>
<sequence>MAIVSIEAADAMNAKLIYAVGGPGKWPIYDLLVRVATALQEGKVISLVPETQELTTQAAANILGVSRPHLIKLVESGELPFHKVGAHRRIRLKDLMEYQRLRDRGRREALDEMARKAQEAGLY</sequence>
<proteinExistence type="predicted"/>
<dbReference type="GO" id="GO:0003677">
    <property type="term" value="F:DNA binding"/>
    <property type="evidence" value="ECO:0007669"/>
    <property type="project" value="InterPro"/>
</dbReference>
<dbReference type="Pfam" id="PF12728">
    <property type="entry name" value="HTH_17"/>
    <property type="match status" value="1"/>
</dbReference>
<accession>A0A840VIZ6</accession>
<dbReference type="AlphaFoldDB" id="A0A840VIZ6"/>
<name>A0A840VIZ6_9BACT</name>
<dbReference type="NCBIfam" id="TIGR01764">
    <property type="entry name" value="excise"/>
    <property type="match status" value="1"/>
</dbReference>
<protein>
    <submittedName>
        <fullName evidence="2">Excisionase family DNA binding protein</fullName>
    </submittedName>
</protein>
<gene>
    <name evidence="2" type="ORF">HNR46_004021</name>
</gene>
<comment type="caution">
    <text evidence="2">The sequence shown here is derived from an EMBL/GenBank/DDBJ whole genome shotgun (WGS) entry which is preliminary data.</text>
</comment>
<dbReference type="EMBL" id="JACHFD010000034">
    <property type="protein sequence ID" value="MBB5353759.1"/>
    <property type="molecule type" value="Genomic_DNA"/>
</dbReference>
<organism evidence="2 3">
    <name type="scientific">Haloferula luteola</name>
    <dbReference type="NCBI Taxonomy" id="595692"/>
    <lineage>
        <taxon>Bacteria</taxon>
        <taxon>Pseudomonadati</taxon>
        <taxon>Verrucomicrobiota</taxon>
        <taxon>Verrucomicrobiia</taxon>
        <taxon>Verrucomicrobiales</taxon>
        <taxon>Verrucomicrobiaceae</taxon>
        <taxon>Haloferula</taxon>
    </lineage>
</organism>
<evidence type="ECO:0000259" key="1">
    <source>
        <dbReference type="Pfam" id="PF12728"/>
    </source>
</evidence>
<reference evidence="2 3" key="1">
    <citation type="submission" date="2020-08" db="EMBL/GenBank/DDBJ databases">
        <title>Genomic Encyclopedia of Type Strains, Phase IV (KMG-IV): sequencing the most valuable type-strain genomes for metagenomic binning, comparative biology and taxonomic classification.</title>
        <authorList>
            <person name="Goeker M."/>
        </authorList>
    </citation>
    <scope>NUCLEOTIDE SEQUENCE [LARGE SCALE GENOMIC DNA]</scope>
    <source>
        <strain evidence="2 3">YC6886</strain>
    </source>
</reference>
<dbReference type="InterPro" id="IPR010093">
    <property type="entry name" value="SinI_DNA-bd"/>
</dbReference>
<dbReference type="RefSeq" id="WP_184022105.1">
    <property type="nucleotide sequence ID" value="NZ_JACHFD010000034.1"/>
</dbReference>
<evidence type="ECO:0000313" key="2">
    <source>
        <dbReference type="EMBL" id="MBB5353759.1"/>
    </source>
</evidence>
<feature type="domain" description="Helix-turn-helix" evidence="1">
    <location>
        <begin position="54"/>
        <end position="100"/>
    </location>
</feature>
<keyword evidence="3" id="KW-1185">Reference proteome</keyword>
<dbReference type="SUPFAM" id="SSF46955">
    <property type="entry name" value="Putative DNA-binding domain"/>
    <property type="match status" value="1"/>
</dbReference>
<dbReference type="InterPro" id="IPR041657">
    <property type="entry name" value="HTH_17"/>
</dbReference>
<evidence type="ECO:0000313" key="3">
    <source>
        <dbReference type="Proteomes" id="UP000557717"/>
    </source>
</evidence>